<feature type="region of interest" description="Disordered" evidence="1">
    <location>
        <begin position="19"/>
        <end position="45"/>
    </location>
</feature>
<reference evidence="2" key="1">
    <citation type="submission" date="2018-05" db="EMBL/GenBank/DDBJ databases">
        <title>Effector identification in a new, highly contiguous assembly of the strawberry crown rot pathogen Phytophthora cactorum.</title>
        <authorList>
            <person name="Armitage A.D."/>
            <person name="Nellist C.F."/>
            <person name="Bates H."/>
            <person name="Vickerstaff R.J."/>
            <person name="Harrison R.J."/>
        </authorList>
    </citation>
    <scope>NUCLEOTIDE SEQUENCE</scope>
    <source>
        <strain evidence="2">P421</strain>
    </source>
</reference>
<name>A0A8T1GPT1_9STRA</name>
<evidence type="ECO:0000256" key="1">
    <source>
        <dbReference type="SAM" id="MobiDB-lite"/>
    </source>
</evidence>
<accession>A0A8T1GPT1</accession>
<gene>
    <name evidence="2" type="ORF">PC129_g25279</name>
</gene>
<proteinExistence type="predicted"/>
<organism evidence="2 3">
    <name type="scientific">Phytophthora cactorum</name>
    <dbReference type="NCBI Taxonomy" id="29920"/>
    <lineage>
        <taxon>Eukaryota</taxon>
        <taxon>Sar</taxon>
        <taxon>Stramenopiles</taxon>
        <taxon>Oomycota</taxon>
        <taxon>Peronosporomycetes</taxon>
        <taxon>Peronosporales</taxon>
        <taxon>Peronosporaceae</taxon>
        <taxon>Phytophthora</taxon>
    </lineage>
</organism>
<protein>
    <submittedName>
        <fullName evidence="2">Uncharacterized protein</fullName>
    </submittedName>
</protein>
<evidence type="ECO:0000313" key="2">
    <source>
        <dbReference type="EMBL" id="KAG3185633.1"/>
    </source>
</evidence>
<dbReference type="AlphaFoldDB" id="A0A8T1GPT1"/>
<comment type="caution">
    <text evidence="2">The sequence shown here is derived from an EMBL/GenBank/DDBJ whole genome shotgun (WGS) entry which is preliminary data.</text>
</comment>
<dbReference type="Proteomes" id="UP000760860">
    <property type="component" value="Unassembled WGS sequence"/>
</dbReference>
<evidence type="ECO:0000313" key="3">
    <source>
        <dbReference type="Proteomes" id="UP000760860"/>
    </source>
</evidence>
<sequence>MSLCRHYVRELRRSVLIGTPDMDKSGSKRSSQILENIGDLAPRIA</sequence>
<dbReference type="EMBL" id="RCMV01005508">
    <property type="protein sequence ID" value="KAG3185633.1"/>
    <property type="molecule type" value="Genomic_DNA"/>
</dbReference>